<dbReference type="Proteomes" id="UP001327093">
    <property type="component" value="Unassembled WGS sequence"/>
</dbReference>
<sequence length="84" mass="9596">MDTTELEASIREALYREVNFYGHGTRADRALRHVLNLHYPMPGLKEFCNECVAEEPPNETRGAWPCNTIKAIAEVLEVPLDERP</sequence>
<dbReference type="EMBL" id="JAWLNX010000004">
    <property type="protein sequence ID" value="MEB3367389.1"/>
    <property type="molecule type" value="Genomic_DNA"/>
</dbReference>
<evidence type="ECO:0000313" key="1">
    <source>
        <dbReference type="EMBL" id="MEB3367389.1"/>
    </source>
</evidence>
<accession>A0ABU6A748</accession>
<proteinExistence type="predicted"/>
<name>A0ABU6A748_9PSEU</name>
<gene>
    <name evidence="1" type="ORF">R4I43_08215</name>
</gene>
<keyword evidence="2" id="KW-1185">Reference proteome</keyword>
<evidence type="ECO:0000313" key="2">
    <source>
        <dbReference type="Proteomes" id="UP001327093"/>
    </source>
</evidence>
<organism evidence="1 2">
    <name type="scientific">Saccharopolyspora mangrovi</name>
    <dbReference type="NCBI Taxonomy" id="3082379"/>
    <lineage>
        <taxon>Bacteria</taxon>
        <taxon>Bacillati</taxon>
        <taxon>Actinomycetota</taxon>
        <taxon>Actinomycetes</taxon>
        <taxon>Pseudonocardiales</taxon>
        <taxon>Pseudonocardiaceae</taxon>
        <taxon>Saccharopolyspora</taxon>
    </lineage>
</organism>
<protein>
    <submittedName>
        <fullName evidence="1">Uncharacterized protein</fullName>
    </submittedName>
</protein>
<comment type="caution">
    <text evidence="1">The sequence shown here is derived from an EMBL/GenBank/DDBJ whole genome shotgun (WGS) entry which is preliminary data.</text>
</comment>
<reference evidence="1 2" key="1">
    <citation type="submission" date="2023-10" db="EMBL/GenBank/DDBJ databases">
        <title>Saccharopolyspora sp. nov., isolated from mangrove soil.</title>
        <authorList>
            <person name="Lu Y."/>
            <person name="Liu W."/>
        </authorList>
    </citation>
    <scope>NUCLEOTIDE SEQUENCE [LARGE SCALE GENOMIC DNA]</scope>
    <source>
        <strain evidence="1 2">S2-29</strain>
    </source>
</reference>
<dbReference type="RefSeq" id="WP_324264940.1">
    <property type="nucleotide sequence ID" value="NZ_JAWLNX010000004.1"/>
</dbReference>